<dbReference type="InterPro" id="IPR003591">
    <property type="entry name" value="Leu-rich_rpt_typical-subtyp"/>
</dbReference>
<keyword evidence="2 4" id="KW-0732">Signal</keyword>
<dbReference type="InterPro" id="IPR001611">
    <property type="entry name" value="Leu-rich_rpt"/>
</dbReference>
<evidence type="ECO:0000313" key="6">
    <source>
        <dbReference type="Proteomes" id="UP001054945"/>
    </source>
</evidence>
<dbReference type="SUPFAM" id="SSF52058">
    <property type="entry name" value="L domain-like"/>
    <property type="match status" value="1"/>
</dbReference>
<evidence type="ECO:0000256" key="1">
    <source>
        <dbReference type="ARBA" id="ARBA00022614"/>
    </source>
</evidence>
<keyword evidence="1" id="KW-0433">Leucine-rich repeat</keyword>
<reference evidence="5 6" key="1">
    <citation type="submission" date="2021-06" db="EMBL/GenBank/DDBJ databases">
        <title>Caerostris extrusa draft genome.</title>
        <authorList>
            <person name="Kono N."/>
            <person name="Arakawa K."/>
        </authorList>
    </citation>
    <scope>NUCLEOTIDE SEQUENCE [LARGE SCALE GENOMIC DNA]</scope>
</reference>
<sequence>MAPSRNLPLHFSAVLMVLLWPVVTLAASIAAKRCPVIANHCSCVFNGPLYSLRCNALEEMARFRTVLANISENAVILELDAMQLDFFPINALHNTSVHTLIIGNSTFKSFYNLSQVHQAIPNLHHISLENVTFLERVQWRHFSSLNNLQVLFVYNSSVESVIPANFSQHMSKEVVSITITESNITRIEKDSLKDLTNLTTLRISHNSLRTFERGVLSQVSKLEQLRLDSNKIRFLPAGVFEDLPHVKVVSLSNNTMSSLPEDVFSALWKPDVYLDLRGNPIKCDSRILWTVTSETKPERIIENASIPNNSLAKI</sequence>
<dbReference type="PANTHER" id="PTHR24369">
    <property type="entry name" value="ANTIGEN BSP, PUTATIVE-RELATED"/>
    <property type="match status" value="1"/>
</dbReference>
<dbReference type="Gene3D" id="3.80.10.10">
    <property type="entry name" value="Ribonuclease Inhibitor"/>
    <property type="match status" value="1"/>
</dbReference>
<keyword evidence="6" id="KW-1185">Reference proteome</keyword>
<dbReference type="InterPro" id="IPR050541">
    <property type="entry name" value="LRR_TM_domain-containing"/>
</dbReference>
<feature type="chain" id="PRO_5043999942" evidence="4">
    <location>
        <begin position="27"/>
        <end position="314"/>
    </location>
</feature>
<dbReference type="PANTHER" id="PTHR24369:SF210">
    <property type="entry name" value="CHAOPTIN-RELATED"/>
    <property type="match status" value="1"/>
</dbReference>
<dbReference type="InterPro" id="IPR032675">
    <property type="entry name" value="LRR_dom_sf"/>
</dbReference>
<dbReference type="EMBL" id="BPLR01011632">
    <property type="protein sequence ID" value="GIY47823.1"/>
    <property type="molecule type" value="Genomic_DNA"/>
</dbReference>
<accession>A0AAV4TUF4</accession>
<evidence type="ECO:0000256" key="4">
    <source>
        <dbReference type="SAM" id="SignalP"/>
    </source>
</evidence>
<dbReference type="GO" id="GO:0005886">
    <property type="term" value="C:plasma membrane"/>
    <property type="evidence" value="ECO:0007669"/>
    <property type="project" value="TreeGrafter"/>
</dbReference>
<comment type="caution">
    <text evidence="5">The sequence shown here is derived from an EMBL/GenBank/DDBJ whole genome shotgun (WGS) entry which is preliminary data.</text>
</comment>
<organism evidence="5 6">
    <name type="scientific">Caerostris extrusa</name>
    <name type="common">Bark spider</name>
    <name type="synonym">Caerostris bankana</name>
    <dbReference type="NCBI Taxonomy" id="172846"/>
    <lineage>
        <taxon>Eukaryota</taxon>
        <taxon>Metazoa</taxon>
        <taxon>Ecdysozoa</taxon>
        <taxon>Arthropoda</taxon>
        <taxon>Chelicerata</taxon>
        <taxon>Arachnida</taxon>
        <taxon>Araneae</taxon>
        <taxon>Araneomorphae</taxon>
        <taxon>Entelegynae</taxon>
        <taxon>Araneoidea</taxon>
        <taxon>Araneidae</taxon>
        <taxon>Caerostris</taxon>
    </lineage>
</organism>
<dbReference type="Proteomes" id="UP001054945">
    <property type="component" value="Unassembled WGS sequence"/>
</dbReference>
<evidence type="ECO:0000256" key="3">
    <source>
        <dbReference type="ARBA" id="ARBA00022737"/>
    </source>
</evidence>
<dbReference type="AlphaFoldDB" id="A0AAV4TUF4"/>
<proteinExistence type="predicted"/>
<dbReference type="Pfam" id="PF13855">
    <property type="entry name" value="LRR_8"/>
    <property type="match status" value="1"/>
</dbReference>
<name>A0AAV4TUF4_CAEEX</name>
<feature type="signal peptide" evidence="4">
    <location>
        <begin position="1"/>
        <end position="26"/>
    </location>
</feature>
<dbReference type="SMART" id="SM00369">
    <property type="entry name" value="LRR_TYP"/>
    <property type="match status" value="3"/>
</dbReference>
<evidence type="ECO:0000313" key="5">
    <source>
        <dbReference type="EMBL" id="GIY47823.1"/>
    </source>
</evidence>
<keyword evidence="3" id="KW-0677">Repeat</keyword>
<gene>
    <name evidence="5" type="primary">AVEN_273352_1</name>
    <name evidence="5" type="ORF">CEXT_132701</name>
</gene>
<evidence type="ECO:0000256" key="2">
    <source>
        <dbReference type="ARBA" id="ARBA00022729"/>
    </source>
</evidence>
<protein>
    <submittedName>
        <fullName evidence="5">Uncharacterized protein</fullName>
    </submittedName>
</protein>